<keyword evidence="2" id="KW-1185">Reference proteome</keyword>
<accession>A0A0V1FBA1</accession>
<dbReference type="Proteomes" id="UP000054995">
    <property type="component" value="Unassembled WGS sequence"/>
</dbReference>
<evidence type="ECO:0000313" key="1">
    <source>
        <dbReference type="EMBL" id="KRY82531.1"/>
    </source>
</evidence>
<dbReference type="AlphaFoldDB" id="A0A0V1FBA1"/>
<sequence>MICLDIIYDDAARLVESVHLWYCIEIDAFSPTVSHCTSWSFRKKMMTRRGEAKFSITKLIEFASLENTPVVGRQLVAFSLKQFPNCKNSQVEVEIIFKE</sequence>
<dbReference type="EMBL" id="JYDT01000170">
    <property type="protein sequence ID" value="KRY82531.1"/>
    <property type="molecule type" value="Genomic_DNA"/>
</dbReference>
<reference evidence="1 2" key="1">
    <citation type="submission" date="2015-01" db="EMBL/GenBank/DDBJ databases">
        <title>Evolution of Trichinella species and genotypes.</title>
        <authorList>
            <person name="Korhonen P.K."/>
            <person name="Edoardo P."/>
            <person name="Giuseppe L.R."/>
            <person name="Gasser R.B."/>
        </authorList>
    </citation>
    <scope>NUCLEOTIDE SEQUENCE [LARGE SCALE GENOMIC DNA]</scope>
    <source>
        <strain evidence="1">ISS470</strain>
    </source>
</reference>
<comment type="caution">
    <text evidence="1">The sequence shown here is derived from an EMBL/GenBank/DDBJ whole genome shotgun (WGS) entry which is preliminary data.</text>
</comment>
<gene>
    <name evidence="1" type="ORF">T4D_6979</name>
</gene>
<evidence type="ECO:0000313" key="2">
    <source>
        <dbReference type="Proteomes" id="UP000054995"/>
    </source>
</evidence>
<organism evidence="1 2">
    <name type="scientific">Trichinella pseudospiralis</name>
    <name type="common">Parasitic roundworm</name>
    <dbReference type="NCBI Taxonomy" id="6337"/>
    <lineage>
        <taxon>Eukaryota</taxon>
        <taxon>Metazoa</taxon>
        <taxon>Ecdysozoa</taxon>
        <taxon>Nematoda</taxon>
        <taxon>Enoplea</taxon>
        <taxon>Dorylaimia</taxon>
        <taxon>Trichinellida</taxon>
        <taxon>Trichinellidae</taxon>
        <taxon>Trichinella</taxon>
    </lineage>
</organism>
<protein>
    <submittedName>
        <fullName evidence="1">Uncharacterized protein</fullName>
    </submittedName>
</protein>
<proteinExistence type="predicted"/>
<name>A0A0V1FBA1_TRIPS</name>